<evidence type="ECO:0000256" key="1">
    <source>
        <dbReference type="SAM" id="MobiDB-lite"/>
    </source>
</evidence>
<gene>
    <name evidence="2" type="ORF">CSSPJE1EN2_LOCUS19023</name>
</gene>
<proteinExistence type="predicted"/>
<accession>A0ABP1BMF4</accession>
<sequence length="176" mass="20488">MASRWSGSEIGGSSGGRAERQGHSHEIKHWHDSDPHHLFMIDLVTITDSEGEATPSTERLEVAEHEDHLEIDHGEQKHWKGQIRYYDRRQQLELVLAAQGLFEVGGRKFNPTIVDEEAKYGVEVREPDIWKDAIYLALLKDGVLPDMVELEEGKRARKRAEHYYWKEQRLFFKDLI</sequence>
<organism evidence="2 3">
    <name type="scientific">Sphagnum jensenii</name>
    <dbReference type="NCBI Taxonomy" id="128206"/>
    <lineage>
        <taxon>Eukaryota</taxon>
        <taxon>Viridiplantae</taxon>
        <taxon>Streptophyta</taxon>
        <taxon>Embryophyta</taxon>
        <taxon>Bryophyta</taxon>
        <taxon>Sphagnophytina</taxon>
        <taxon>Sphagnopsida</taxon>
        <taxon>Sphagnales</taxon>
        <taxon>Sphagnaceae</taxon>
        <taxon>Sphagnum</taxon>
    </lineage>
</organism>
<feature type="compositionally biased region" description="Basic and acidic residues" evidence="1">
    <location>
        <begin position="17"/>
        <end position="30"/>
    </location>
</feature>
<keyword evidence="3" id="KW-1185">Reference proteome</keyword>
<evidence type="ECO:0000313" key="2">
    <source>
        <dbReference type="EMBL" id="CAK9876981.1"/>
    </source>
</evidence>
<feature type="region of interest" description="Disordered" evidence="1">
    <location>
        <begin position="1"/>
        <end position="30"/>
    </location>
</feature>
<dbReference type="EMBL" id="OZ023706">
    <property type="protein sequence ID" value="CAK9876981.1"/>
    <property type="molecule type" value="Genomic_DNA"/>
</dbReference>
<evidence type="ECO:0000313" key="3">
    <source>
        <dbReference type="Proteomes" id="UP001497522"/>
    </source>
</evidence>
<name>A0ABP1BMF4_9BRYO</name>
<protein>
    <submittedName>
        <fullName evidence="2">Uncharacterized protein</fullName>
    </submittedName>
</protein>
<dbReference type="Proteomes" id="UP001497522">
    <property type="component" value="Chromosome 5"/>
</dbReference>
<reference evidence="2" key="1">
    <citation type="submission" date="2024-03" db="EMBL/GenBank/DDBJ databases">
        <authorList>
            <consortium name="ELIXIR-Norway"/>
            <consortium name="Elixir Norway"/>
        </authorList>
    </citation>
    <scope>NUCLEOTIDE SEQUENCE</scope>
</reference>